<keyword evidence="1" id="KW-0472">Membrane</keyword>
<feature type="transmembrane region" description="Helical" evidence="1">
    <location>
        <begin position="109"/>
        <end position="130"/>
    </location>
</feature>
<dbReference type="RefSeq" id="WP_182839865.1">
    <property type="nucleotide sequence ID" value="NZ_BAAABQ010000025.1"/>
</dbReference>
<feature type="transmembrane region" description="Helical" evidence="1">
    <location>
        <begin position="300"/>
        <end position="317"/>
    </location>
</feature>
<keyword evidence="3" id="KW-1185">Reference proteome</keyword>
<feature type="transmembrane region" description="Helical" evidence="1">
    <location>
        <begin position="225"/>
        <end position="244"/>
    </location>
</feature>
<proteinExistence type="predicted"/>
<evidence type="ECO:0000313" key="3">
    <source>
        <dbReference type="Proteomes" id="UP000517916"/>
    </source>
</evidence>
<dbReference type="Proteomes" id="UP000517916">
    <property type="component" value="Unassembled WGS sequence"/>
</dbReference>
<keyword evidence="1" id="KW-0812">Transmembrane</keyword>
<evidence type="ECO:0000313" key="2">
    <source>
        <dbReference type="EMBL" id="MBA8930477.1"/>
    </source>
</evidence>
<evidence type="ECO:0008006" key="4">
    <source>
        <dbReference type="Google" id="ProtNLM"/>
    </source>
</evidence>
<comment type="caution">
    <text evidence="2">The sequence shown here is derived from an EMBL/GenBank/DDBJ whole genome shotgun (WGS) entry which is preliminary data.</text>
</comment>
<feature type="transmembrane region" description="Helical" evidence="1">
    <location>
        <begin position="323"/>
        <end position="341"/>
    </location>
</feature>
<accession>A0ABR6BU73</accession>
<reference evidence="2 3" key="1">
    <citation type="submission" date="2020-08" db="EMBL/GenBank/DDBJ databases">
        <title>Genomic Encyclopedia of Archaeal and Bacterial Type Strains, Phase II (KMG-II): from individual species to whole genera.</title>
        <authorList>
            <person name="Goeker M."/>
        </authorList>
    </citation>
    <scope>NUCLEOTIDE SEQUENCE [LARGE SCALE GENOMIC DNA]</scope>
    <source>
        <strain evidence="2 3">DSM 43850</strain>
    </source>
</reference>
<feature type="transmembrane region" description="Helical" evidence="1">
    <location>
        <begin position="142"/>
        <end position="175"/>
    </location>
</feature>
<protein>
    <recommendedName>
        <fullName evidence="4">Mannosyltransferase PIG-V</fullName>
    </recommendedName>
</protein>
<gene>
    <name evidence="2" type="ORF">BC739_007710</name>
</gene>
<feature type="transmembrane region" description="Helical" evidence="1">
    <location>
        <begin position="20"/>
        <end position="40"/>
    </location>
</feature>
<organism evidence="2 3">
    <name type="scientific">Kutzneria viridogrisea</name>
    <dbReference type="NCBI Taxonomy" id="47990"/>
    <lineage>
        <taxon>Bacteria</taxon>
        <taxon>Bacillati</taxon>
        <taxon>Actinomycetota</taxon>
        <taxon>Actinomycetes</taxon>
        <taxon>Pseudonocardiales</taxon>
        <taxon>Pseudonocardiaceae</taxon>
        <taxon>Kutzneria</taxon>
    </lineage>
</organism>
<feature type="transmembrane region" description="Helical" evidence="1">
    <location>
        <begin position="181"/>
        <end position="204"/>
    </location>
</feature>
<name>A0ABR6BU73_9PSEU</name>
<dbReference type="EMBL" id="JACJID010000006">
    <property type="protein sequence ID" value="MBA8930477.1"/>
    <property type="molecule type" value="Genomic_DNA"/>
</dbReference>
<feature type="transmembrane region" description="Helical" evidence="1">
    <location>
        <begin position="276"/>
        <end position="293"/>
    </location>
</feature>
<feature type="transmembrane region" description="Helical" evidence="1">
    <location>
        <begin position="353"/>
        <end position="375"/>
    </location>
</feature>
<sequence length="376" mass="40352">MDILAPRRAAAPAVQRDDHLQVLAVVLLWQVAMTLCGALLDPGTGRSAAANWLVDGLLGHTFRGDSEWFNRILTQGYQGDPRSSAFYPLFPLCVDLVRLLGLGQVDALGAAWLLNTVATWLAVLALLRIARGFCTQPATPWLVVAGLLTVPGAFFLHMFSSEALFVALGFWAYLFALRGQWAWMALCLIPLTACRLTAVLFVVLCFLEFWRACGWRPGALLSRRLLWFPVSFLGFAGYAAWLALSTGDALGMVGRQFGSAWQVFAAGRWQGFGGEVVPLAGLVLLAVASVYLISALGSAGVPLAVFGLASFVVVAVNSDVVSVHRDLVPCLGMYVALGVLWERRPSWRPATVAALMLGASVQISVLCTIVAGSWAG</sequence>
<keyword evidence="1" id="KW-1133">Transmembrane helix</keyword>
<evidence type="ECO:0000256" key="1">
    <source>
        <dbReference type="SAM" id="Phobius"/>
    </source>
</evidence>